<keyword evidence="2 8" id="KW-0813">Transport</keyword>
<gene>
    <name evidence="9" type="ORF">NQ317_012644</name>
</gene>
<evidence type="ECO:0000256" key="4">
    <source>
        <dbReference type="ARBA" id="ARBA00022927"/>
    </source>
</evidence>
<proteinExistence type="inferred from homology"/>
<evidence type="ECO:0000256" key="8">
    <source>
        <dbReference type="RuleBase" id="RU365072"/>
    </source>
</evidence>
<reference evidence="9" key="1">
    <citation type="journal article" date="2023" name="Insect Mol. Biol.">
        <title>Genome sequencing provides insights into the evolution of gene families encoding plant cell wall-degrading enzymes in longhorned beetles.</title>
        <authorList>
            <person name="Shin N.R."/>
            <person name="Okamura Y."/>
            <person name="Kirsch R."/>
            <person name="Pauchet Y."/>
        </authorList>
    </citation>
    <scope>NUCLEOTIDE SEQUENCE</scope>
    <source>
        <strain evidence="9">MMC_N1</strain>
    </source>
</reference>
<comment type="subcellular location">
    <subcellularLocation>
        <location evidence="8">Nucleus</location>
        <location evidence="8">Nuclear pore complex</location>
    </subcellularLocation>
    <subcellularLocation>
        <location evidence="8">Nucleus membrane</location>
    </subcellularLocation>
</comment>
<evidence type="ECO:0000256" key="6">
    <source>
        <dbReference type="ARBA" id="ARBA00023132"/>
    </source>
</evidence>
<evidence type="ECO:0000313" key="10">
    <source>
        <dbReference type="Proteomes" id="UP001162164"/>
    </source>
</evidence>
<protein>
    <recommendedName>
        <fullName evidence="8">Nuclear pore complex protein</fullName>
    </recommendedName>
</protein>
<keyword evidence="5 8" id="KW-0811">Translocation</keyword>
<dbReference type="Proteomes" id="UP001162164">
    <property type="component" value="Unassembled WGS sequence"/>
</dbReference>
<comment type="function">
    <text evidence="8">Functions as a component of the nuclear pore complex (NPC).</text>
</comment>
<keyword evidence="7 8" id="KW-0539">Nucleus</keyword>
<keyword evidence="6 8" id="KW-0906">Nuclear pore complex</keyword>
<comment type="subunit">
    <text evidence="8">Part of the nuclear pore complex (NPC).</text>
</comment>
<dbReference type="PANTHER" id="PTHR13003:SF2">
    <property type="entry name" value="NUCLEAR PORE COMPLEX PROTEIN NUP107"/>
    <property type="match status" value="1"/>
</dbReference>
<evidence type="ECO:0000313" key="9">
    <source>
        <dbReference type="EMBL" id="KAJ8970967.1"/>
    </source>
</evidence>
<accession>A0ABQ9J137</accession>
<dbReference type="PANTHER" id="PTHR13003">
    <property type="entry name" value="NUP107-RELATED"/>
    <property type="match status" value="1"/>
</dbReference>
<organism evidence="9 10">
    <name type="scientific">Molorchus minor</name>
    <dbReference type="NCBI Taxonomy" id="1323400"/>
    <lineage>
        <taxon>Eukaryota</taxon>
        <taxon>Metazoa</taxon>
        <taxon>Ecdysozoa</taxon>
        <taxon>Arthropoda</taxon>
        <taxon>Hexapoda</taxon>
        <taxon>Insecta</taxon>
        <taxon>Pterygota</taxon>
        <taxon>Neoptera</taxon>
        <taxon>Endopterygota</taxon>
        <taxon>Coleoptera</taxon>
        <taxon>Polyphaga</taxon>
        <taxon>Cucujiformia</taxon>
        <taxon>Chrysomeloidea</taxon>
        <taxon>Cerambycidae</taxon>
        <taxon>Lamiinae</taxon>
        <taxon>Monochamini</taxon>
        <taxon>Molorchus</taxon>
    </lineage>
</organism>
<evidence type="ECO:0000256" key="5">
    <source>
        <dbReference type="ARBA" id="ARBA00023010"/>
    </source>
</evidence>
<dbReference type="Gene3D" id="1.20.190.50">
    <property type="match status" value="1"/>
</dbReference>
<evidence type="ECO:0000256" key="3">
    <source>
        <dbReference type="ARBA" id="ARBA00022816"/>
    </source>
</evidence>
<evidence type="ECO:0000256" key="7">
    <source>
        <dbReference type="ARBA" id="ARBA00023242"/>
    </source>
</evidence>
<name>A0ABQ9J137_9CUCU</name>
<dbReference type="Gene3D" id="1.10.3450.20">
    <property type="match status" value="1"/>
</dbReference>
<sequence length="809" mass="94549">MDNALERSLHLLENALSPSERGLFKKKGKFGRDPIDFSFTVAPHELKKILEGTGSTFYIDDTIRLDRSFAGNVSQSDGKPWKSAIDRLYTQFFEILQSHSGGYDILDIVSDLSRCCSDSLKVIQQMKSTVSCVKEESWLRNEAITWRLIFILYQDRLLSQNLMDEGITQYCGQSEEMCIQNLFKRDNLIRESQLIIDWLEYNAMDTDYKVLHFSDNTVSWENTLHQLQSADTIAFGSSRQIVTEMDPDAPHVQHKPLHDLDVEDEKKAQKLCRQYGHPWKAAIFEGWRLFHNPNVKENFGSNLDLETGNKKNEEMEPDAFHEIKGNSNRDIWKRTYCGYIPAVLPICSSWEDCLWAYLKCMVDIRVESEIRDNCIRNEQYISLPEEYWMQRISLNEIFDSLEKSKSANIKEESFKPERVVQKFIILDEIQNLLLKIKEWIEDPRCPTYFLRFLAHLVLFFDQIGEGHDRNTIEDVLEVYIKHLMEINEAQLIAYYVSKLSPSNQTHLYSQYLERITDTEERKKCLEYAENKSGNLQRKITETDGYKINALDWVFFYELQRAEALLQTNALIFTFLTMGKLDAAHLAFEKIPVDTVEKITSEGNLSRELNQTVKEYFGYKAYLDANEAFNDWFKQFQCKPSIPEELPENAQFPEKVAHQHKMSQYKAELERWKLTMSHLAKNAKTLLYNVLLFPEGWLIGVKDGEYLRSICIPEVVLLLYSILYESQQYKECLQLADIIASEVHCLYEVYSKEKLAEILDKLCEVSLTFLNEKKDPWGERSIASNSVCLDKLLQKLVQMIYYYQGCLIFQ</sequence>
<comment type="caution">
    <text evidence="9">The sequence shown here is derived from an EMBL/GenBank/DDBJ whole genome shotgun (WGS) entry which is preliminary data.</text>
</comment>
<keyword evidence="8" id="KW-0472">Membrane</keyword>
<keyword evidence="3" id="KW-0509">mRNA transport</keyword>
<dbReference type="InterPro" id="IPR007252">
    <property type="entry name" value="Nup84/Nup107"/>
</dbReference>
<dbReference type="Pfam" id="PF04121">
    <property type="entry name" value="Nup84_Nup100"/>
    <property type="match status" value="2"/>
</dbReference>
<keyword evidence="10" id="KW-1185">Reference proteome</keyword>
<evidence type="ECO:0000256" key="1">
    <source>
        <dbReference type="ARBA" id="ARBA00009510"/>
    </source>
</evidence>
<dbReference type="EMBL" id="JAPWTJ010001548">
    <property type="protein sequence ID" value="KAJ8970967.1"/>
    <property type="molecule type" value="Genomic_DNA"/>
</dbReference>
<comment type="similarity">
    <text evidence="1 8">Belongs to the nucleoporin Nup84/Nup107 family.</text>
</comment>
<keyword evidence="4" id="KW-0653">Protein transport</keyword>
<evidence type="ECO:0000256" key="2">
    <source>
        <dbReference type="ARBA" id="ARBA00022448"/>
    </source>
</evidence>